<keyword evidence="3" id="KW-0547">Nucleotide-binding</keyword>
<dbReference type="CDD" id="cd03225">
    <property type="entry name" value="ABC_cobalt_CbiO_domain1"/>
    <property type="match status" value="1"/>
</dbReference>
<dbReference type="PANTHER" id="PTHR43553:SF24">
    <property type="entry name" value="ENERGY-COUPLING FACTOR TRANSPORTER ATP-BINDING PROTEIN ECFA1"/>
    <property type="match status" value="1"/>
</dbReference>
<feature type="region of interest" description="Disordered" evidence="5">
    <location>
        <begin position="14"/>
        <end position="40"/>
    </location>
</feature>
<dbReference type="GO" id="GO:0043190">
    <property type="term" value="C:ATP-binding cassette (ABC) transporter complex"/>
    <property type="evidence" value="ECO:0007669"/>
    <property type="project" value="TreeGrafter"/>
</dbReference>
<evidence type="ECO:0000259" key="6">
    <source>
        <dbReference type="PROSITE" id="PS50893"/>
    </source>
</evidence>
<dbReference type="PROSITE" id="PS50893">
    <property type="entry name" value="ABC_TRANSPORTER_2"/>
    <property type="match status" value="1"/>
</dbReference>
<dbReference type="SMART" id="SM00382">
    <property type="entry name" value="AAA"/>
    <property type="match status" value="1"/>
</dbReference>
<dbReference type="GO" id="GO:0016887">
    <property type="term" value="F:ATP hydrolysis activity"/>
    <property type="evidence" value="ECO:0007669"/>
    <property type="project" value="InterPro"/>
</dbReference>
<proteinExistence type="inferred from homology"/>
<dbReference type="PANTHER" id="PTHR43553">
    <property type="entry name" value="HEAVY METAL TRANSPORTER"/>
    <property type="match status" value="1"/>
</dbReference>
<reference evidence="7" key="1">
    <citation type="submission" date="2014-07" db="EMBL/GenBank/DDBJ databases">
        <authorList>
            <person name="Urmite Genomes Urmite Genomes"/>
        </authorList>
    </citation>
    <scope>NUCLEOTIDE SEQUENCE</scope>
    <source>
        <strain evidence="7">11W110_air</strain>
    </source>
</reference>
<feature type="compositionally biased region" description="Low complexity" evidence="5">
    <location>
        <begin position="14"/>
        <end position="26"/>
    </location>
</feature>
<organism evidence="7">
    <name type="scientific">Arthrobacter saudimassiliensis</name>
    <dbReference type="NCBI Taxonomy" id="1461584"/>
    <lineage>
        <taxon>Bacteria</taxon>
        <taxon>Bacillati</taxon>
        <taxon>Actinomycetota</taxon>
        <taxon>Actinomycetes</taxon>
        <taxon>Micrococcales</taxon>
        <taxon>Micrococcaceae</taxon>
        <taxon>Arthrobacter</taxon>
    </lineage>
</organism>
<evidence type="ECO:0000256" key="2">
    <source>
        <dbReference type="ARBA" id="ARBA00022448"/>
    </source>
</evidence>
<dbReference type="InterPro" id="IPR015856">
    <property type="entry name" value="ABC_transpr_CbiO/EcfA_su"/>
</dbReference>
<protein>
    <submittedName>
        <fullName evidence="7">Biotin transport ATP-binding protein BioM</fullName>
    </submittedName>
</protein>
<evidence type="ECO:0000313" key="7">
    <source>
        <dbReference type="EMBL" id="CEA08079.1"/>
    </source>
</evidence>
<dbReference type="PROSITE" id="PS00211">
    <property type="entry name" value="ABC_TRANSPORTER_1"/>
    <property type="match status" value="1"/>
</dbReference>
<dbReference type="InterPro" id="IPR017871">
    <property type="entry name" value="ABC_transporter-like_CS"/>
</dbReference>
<evidence type="ECO:0000256" key="3">
    <source>
        <dbReference type="ARBA" id="ARBA00022741"/>
    </source>
</evidence>
<gene>
    <name evidence="7" type="primary">bioM</name>
    <name evidence="7" type="ORF">BN1051_01416</name>
</gene>
<dbReference type="Gene3D" id="3.40.50.300">
    <property type="entry name" value="P-loop containing nucleotide triphosphate hydrolases"/>
    <property type="match status" value="1"/>
</dbReference>
<evidence type="ECO:0000256" key="5">
    <source>
        <dbReference type="SAM" id="MobiDB-lite"/>
    </source>
</evidence>
<dbReference type="Pfam" id="PF00005">
    <property type="entry name" value="ABC_tran"/>
    <property type="match status" value="1"/>
</dbReference>
<evidence type="ECO:0000256" key="1">
    <source>
        <dbReference type="ARBA" id="ARBA00005417"/>
    </source>
</evidence>
<keyword evidence="2" id="KW-0813">Transport</keyword>
<evidence type="ECO:0000256" key="4">
    <source>
        <dbReference type="ARBA" id="ARBA00022840"/>
    </source>
</evidence>
<dbReference type="GO" id="GO:0005524">
    <property type="term" value="F:ATP binding"/>
    <property type="evidence" value="ECO:0007669"/>
    <property type="project" value="UniProtKB-KW"/>
</dbReference>
<comment type="similarity">
    <text evidence="1">Belongs to the ABC transporter superfamily.</text>
</comment>
<sequence length="280" mass="29066">MSLFRRRAAVPGDGAAGAAAERASGPASGGGPAPGPVTETSPAFGGIVFDSVGVSVTGPDGAPRHLLQDVDLVLTEQRIAVIGANGSGKSTLLKLINGLVRPTSGTVRVVGLDVAESTAAVRRAVGFVFTDPLSQLVLSTGRDDVDLSLRRSVPDRRQRAAAVEARLDRLGLLPLADQSIYDLSGGERQLMALAGVLAVDPAVLLADEPSTLLDLRNTARLRSLFAALPQQVLWTTHDLDFAGDADRILVVEEGRIVFDGAPGPAIAEYRARSAQAGAMH</sequence>
<dbReference type="InterPro" id="IPR003593">
    <property type="entry name" value="AAA+_ATPase"/>
</dbReference>
<dbReference type="InterPro" id="IPR050095">
    <property type="entry name" value="ECF_ABC_transporter_ATP-bd"/>
</dbReference>
<dbReference type="InterPro" id="IPR027417">
    <property type="entry name" value="P-loop_NTPase"/>
</dbReference>
<dbReference type="AlphaFoldDB" id="A0A078MP66"/>
<feature type="domain" description="ABC transporter" evidence="6">
    <location>
        <begin position="47"/>
        <end position="278"/>
    </location>
</feature>
<keyword evidence="4 7" id="KW-0067">ATP-binding</keyword>
<name>A0A078MP66_9MICC</name>
<dbReference type="GO" id="GO:0042626">
    <property type="term" value="F:ATPase-coupled transmembrane transporter activity"/>
    <property type="evidence" value="ECO:0007669"/>
    <property type="project" value="TreeGrafter"/>
</dbReference>
<accession>A0A078MP66</accession>
<dbReference type="PATRIC" id="fig|1461584.3.peg.1405"/>
<dbReference type="SUPFAM" id="SSF52540">
    <property type="entry name" value="P-loop containing nucleoside triphosphate hydrolases"/>
    <property type="match status" value="1"/>
</dbReference>
<dbReference type="EMBL" id="LN483070">
    <property type="protein sequence ID" value="CEA08079.1"/>
    <property type="molecule type" value="Genomic_DNA"/>
</dbReference>
<dbReference type="InterPro" id="IPR003439">
    <property type="entry name" value="ABC_transporter-like_ATP-bd"/>
</dbReference>